<dbReference type="CDD" id="cd09112">
    <property type="entry name" value="PLDc_CLS_2"/>
    <property type="match status" value="1"/>
</dbReference>
<dbReference type="RefSeq" id="WP_377941185.1">
    <property type="nucleotide sequence ID" value="NZ_JBHUCX010000013.1"/>
</dbReference>
<protein>
    <submittedName>
        <fullName evidence="4">Phospholipase D-like domain-containing protein</fullName>
    </submittedName>
</protein>
<dbReference type="Gene3D" id="3.30.870.10">
    <property type="entry name" value="Endonuclease Chain A"/>
    <property type="match status" value="2"/>
</dbReference>
<feature type="region of interest" description="Disordered" evidence="1">
    <location>
        <begin position="266"/>
        <end position="289"/>
    </location>
</feature>
<reference evidence="5" key="1">
    <citation type="journal article" date="2019" name="Int. J. Syst. Evol. Microbiol.">
        <title>The Global Catalogue of Microorganisms (GCM) 10K type strain sequencing project: providing services to taxonomists for standard genome sequencing and annotation.</title>
        <authorList>
            <consortium name="The Broad Institute Genomics Platform"/>
            <consortium name="The Broad Institute Genome Sequencing Center for Infectious Disease"/>
            <person name="Wu L."/>
            <person name="Ma J."/>
        </authorList>
    </citation>
    <scope>NUCLEOTIDE SEQUENCE [LARGE SCALE GENOMIC DNA]</scope>
    <source>
        <strain evidence="5">CGMCC 1.12286</strain>
    </source>
</reference>
<feature type="transmembrane region" description="Helical" evidence="2">
    <location>
        <begin position="28"/>
        <end position="49"/>
    </location>
</feature>
<organism evidence="4 5">
    <name type="scientific">Alicyclobacillus fodiniaquatilis</name>
    <dbReference type="NCBI Taxonomy" id="1661150"/>
    <lineage>
        <taxon>Bacteria</taxon>
        <taxon>Bacillati</taxon>
        <taxon>Bacillota</taxon>
        <taxon>Bacilli</taxon>
        <taxon>Bacillales</taxon>
        <taxon>Alicyclobacillaceae</taxon>
        <taxon>Alicyclobacillus</taxon>
    </lineage>
</organism>
<feature type="domain" description="PLD phosphodiesterase" evidence="3">
    <location>
        <begin position="422"/>
        <end position="449"/>
    </location>
</feature>
<keyword evidence="2" id="KW-0472">Membrane</keyword>
<keyword evidence="2" id="KW-0812">Transmembrane</keyword>
<evidence type="ECO:0000256" key="1">
    <source>
        <dbReference type="SAM" id="MobiDB-lite"/>
    </source>
</evidence>
<dbReference type="SUPFAM" id="SSF56024">
    <property type="entry name" value="Phospholipase D/nuclease"/>
    <property type="match status" value="2"/>
</dbReference>
<feature type="domain" description="PLD phosphodiesterase" evidence="3">
    <location>
        <begin position="195"/>
        <end position="222"/>
    </location>
</feature>
<gene>
    <name evidence="4" type="ORF">ACFSB2_03120</name>
</gene>
<evidence type="ECO:0000313" key="4">
    <source>
        <dbReference type="EMBL" id="MFD1673699.1"/>
    </source>
</evidence>
<comment type="caution">
    <text evidence="4">The sequence shown here is derived from an EMBL/GenBank/DDBJ whole genome shotgun (WGS) entry which is preliminary data.</text>
</comment>
<dbReference type="PANTHER" id="PTHR21248">
    <property type="entry name" value="CARDIOLIPIN SYNTHASE"/>
    <property type="match status" value="1"/>
</dbReference>
<dbReference type="InterPro" id="IPR001736">
    <property type="entry name" value="PLipase_D/transphosphatidylase"/>
</dbReference>
<dbReference type="InterPro" id="IPR025202">
    <property type="entry name" value="PLD-like_dom"/>
</dbReference>
<evidence type="ECO:0000256" key="2">
    <source>
        <dbReference type="SAM" id="Phobius"/>
    </source>
</evidence>
<proteinExistence type="predicted"/>
<dbReference type="CDD" id="cd09110">
    <property type="entry name" value="PLDc_CLS_1"/>
    <property type="match status" value="1"/>
</dbReference>
<sequence length="509" mass="57715">MRWLFWIYLVNTIFMLIVAIREARRPAVALNCLTVGLVLPIVGFAFYLITSNPPRIRQERLTSPDNESDPLPDSFSRSASTIAQGLRHFTVHGLRTGQAQVLTNGNQTFVQLIESIENAQRTIDVEYYIYRYDRIGSRITDRLIQRAKDGVHIRFIRDGWASRKFPREQIQRMMEAGIECRTIFPLRFPWILSTLNYRDHCKIVVVDGKEAFTGGINVGDEYLGLNPNIGFWRDTHVRIVGEVAVDLQTVFESHWKIASQEQKSIRTSWNKKAEDGREPIPGPSRRAGNIPVPGDPILQGFSVEVGAEFGVTDAIDFAPSEEVLRDAYVQTLEGNPRISTQVIREAYFICITRADKTVDITTPYFVPDADIIVAIKTAVARGVRIRLLVPHPRHVVPGVVGPASRTYYGELLEGGVQIYLYNKGMLHAKVMVIDGEIAEIGAANYDMRSFRLDYEVCEVIYSTDVARELTEQFEQDLIDSIPLRIKDLEKRTGPERIREQAARLLSPLL</sequence>
<keyword evidence="2" id="KW-1133">Transmembrane helix</keyword>
<name>A0ABW4JCA6_9BACL</name>
<dbReference type="Pfam" id="PF13091">
    <property type="entry name" value="PLDc_2"/>
    <property type="match status" value="2"/>
</dbReference>
<dbReference type="EMBL" id="JBHUCX010000013">
    <property type="protein sequence ID" value="MFD1673699.1"/>
    <property type="molecule type" value="Genomic_DNA"/>
</dbReference>
<keyword evidence="5" id="KW-1185">Reference proteome</keyword>
<dbReference type="PANTHER" id="PTHR21248:SF22">
    <property type="entry name" value="PHOSPHOLIPASE D"/>
    <property type="match status" value="1"/>
</dbReference>
<accession>A0ABW4JCA6</accession>
<dbReference type="PROSITE" id="PS50035">
    <property type="entry name" value="PLD"/>
    <property type="match status" value="2"/>
</dbReference>
<evidence type="ECO:0000259" key="3">
    <source>
        <dbReference type="PROSITE" id="PS50035"/>
    </source>
</evidence>
<dbReference type="Proteomes" id="UP001597079">
    <property type="component" value="Unassembled WGS sequence"/>
</dbReference>
<dbReference type="SMART" id="SM00155">
    <property type="entry name" value="PLDc"/>
    <property type="match status" value="2"/>
</dbReference>
<feature type="transmembrane region" description="Helical" evidence="2">
    <location>
        <begin position="6"/>
        <end position="21"/>
    </location>
</feature>
<evidence type="ECO:0000313" key="5">
    <source>
        <dbReference type="Proteomes" id="UP001597079"/>
    </source>
</evidence>